<feature type="region of interest" description="Disordered" evidence="1">
    <location>
        <begin position="187"/>
        <end position="210"/>
    </location>
</feature>
<name>A0A1I5NXU3_9SPHN</name>
<feature type="compositionally biased region" description="Low complexity" evidence="1">
    <location>
        <begin position="187"/>
        <end position="196"/>
    </location>
</feature>
<dbReference type="EMBL" id="FOWZ01000003">
    <property type="protein sequence ID" value="SFP26440.1"/>
    <property type="molecule type" value="Genomic_DNA"/>
</dbReference>
<keyword evidence="4" id="KW-1185">Reference proteome</keyword>
<protein>
    <submittedName>
        <fullName evidence="3">Uncharacterized protein</fullName>
    </submittedName>
</protein>
<dbReference type="AlphaFoldDB" id="A0A1I5NXU3"/>
<keyword evidence="2" id="KW-0472">Membrane</keyword>
<evidence type="ECO:0000256" key="1">
    <source>
        <dbReference type="SAM" id="MobiDB-lite"/>
    </source>
</evidence>
<dbReference type="RefSeq" id="WP_090481282.1">
    <property type="nucleotide sequence ID" value="NZ_FOWZ01000003.1"/>
</dbReference>
<proteinExistence type="predicted"/>
<gene>
    <name evidence="3" type="ORF">SAMN04488060_2160</name>
</gene>
<accession>A0A1I5NXU3</accession>
<organism evidence="3 4">
    <name type="scientific">Qipengyuania nanhaisediminis</name>
    <dbReference type="NCBI Taxonomy" id="604088"/>
    <lineage>
        <taxon>Bacteria</taxon>
        <taxon>Pseudomonadati</taxon>
        <taxon>Pseudomonadota</taxon>
        <taxon>Alphaproteobacteria</taxon>
        <taxon>Sphingomonadales</taxon>
        <taxon>Erythrobacteraceae</taxon>
        <taxon>Qipengyuania</taxon>
    </lineage>
</organism>
<keyword evidence="2" id="KW-0812">Transmembrane</keyword>
<keyword evidence="2" id="KW-1133">Transmembrane helix</keyword>
<evidence type="ECO:0000256" key="2">
    <source>
        <dbReference type="SAM" id="Phobius"/>
    </source>
</evidence>
<feature type="transmembrane region" description="Helical" evidence="2">
    <location>
        <begin position="150"/>
        <end position="171"/>
    </location>
</feature>
<evidence type="ECO:0000313" key="4">
    <source>
        <dbReference type="Proteomes" id="UP000199331"/>
    </source>
</evidence>
<evidence type="ECO:0000313" key="3">
    <source>
        <dbReference type="EMBL" id="SFP26440.1"/>
    </source>
</evidence>
<reference evidence="4" key="1">
    <citation type="submission" date="2016-10" db="EMBL/GenBank/DDBJ databases">
        <authorList>
            <person name="Varghese N."/>
            <person name="Submissions S."/>
        </authorList>
    </citation>
    <scope>NUCLEOTIDE SEQUENCE [LARGE SCALE GENOMIC DNA]</scope>
    <source>
        <strain evidence="4">CGMCC 1.7715</strain>
    </source>
</reference>
<sequence>MAKLTIRDRITRHFDEFDHQWNTEFNRSKADLSSKGLTGSSVMIKSGFTTFEAELQKMLSRLLSEIAHVIRHRGRRWRDAHTQVREALVSRYPDIANIVGGQLGTRPVFDYDVWAQLGVDIKNAAIDVIDAHEDGYTSPKPEPIAVRHPIGYAALCGALGLFGGGLVSVFGPDIRAVTLDFFDIENQSSSGSQSKSDAPEFNRLEVTPAA</sequence>
<dbReference type="Proteomes" id="UP000199331">
    <property type="component" value="Unassembled WGS sequence"/>
</dbReference>